<evidence type="ECO:0000313" key="5">
    <source>
        <dbReference type="EMBL" id="VGO15146.1"/>
    </source>
</evidence>
<organism evidence="5 6">
    <name type="scientific">Pontiella desulfatans</name>
    <dbReference type="NCBI Taxonomy" id="2750659"/>
    <lineage>
        <taxon>Bacteria</taxon>
        <taxon>Pseudomonadati</taxon>
        <taxon>Kiritimatiellota</taxon>
        <taxon>Kiritimatiellia</taxon>
        <taxon>Kiritimatiellales</taxon>
        <taxon>Pontiellaceae</taxon>
        <taxon>Pontiella</taxon>
    </lineage>
</organism>
<evidence type="ECO:0000313" key="6">
    <source>
        <dbReference type="Proteomes" id="UP000366872"/>
    </source>
</evidence>
<evidence type="ECO:0000256" key="2">
    <source>
        <dbReference type="ARBA" id="ARBA00022801"/>
    </source>
</evidence>
<dbReference type="PANTHER" id="PTHR43309">
    <property type="entry name" value="5-OXOPROLINASE SUBUNIT C"/>
    <property type="match status" value="1"/>
</dbReference>
<dbReference type="SMART" id="SM00797">
    <property type="entry name" value="AHS2"/>
    <property type="match status" value="1"/>
</dbReference>
<proteinExistence type="predicted"/>
<dbReference type="NCBIfam" id="TIGR00724">
    <property type="entry name" value="urea_amlyse_rel"/>
    <property type="match status" value="1"/>
</dbReference>
<reference evidence="5 6" key="1">
    <citation type="submission" date="2019-04" db="EMBL/GenBank/DDBJ databases">
        <authorList>
            <person name="Van Vliet M D."/>
        </authorList>
    </citation>
    <scope>NUCLEOTIDE SEQUENCE [LARGE SCALE GENOMIC DNA]</scope>
    <source>
        <strain evidence="5 6">F1</strain>
    </source>
</reference>
<dbReference type="EMBL" id="CAAHFG010000002">
    <property type="protein sequence ID" value="VGO15146.1"/>
    <property type="molecule type" value="Genomic_DNA"/>
</dbReference>
<name>A0A6C2U6Y6_PONDE</name>
<dbReference type="InterPro" id="IPR003778">
    <property type="entry name" value="CT_A_B"/>
</dbReference>
<gene>
    <name evidence="5" type="primary">kipA</name>
    <name evidence="5" type="ORF">PDESU_03728</name>
</gene>
<keyword evidence="3" id="KW-0067">ATP-binding</keyword>
<evidence type="ECO:0000256" key="1">
    <source>
        <dbReference type="ARBA" id="ARBA00022741"/>
    </source>
</evidence>
<dbReference type="Pfam" id="PF02626">
    <property type="entry name" value="CT_A_B"/>
    <property type="match status" value="1"/>
</dbReference>
<dbReference type="GO" id="GO:0016787">
    <property type="term" value="F:hydrolase activity"/>
    <property type="evidence" value="ECO:0007669"/>
    <property type="project" value="UniProtKB-KW"/>
</dbReference>
<dbReference type="PANTHER" id="PTHR43309:SF3">
    <property type="entry name" value="5-OXOPROLINASE SUBUNIT C"/>
    <property type="match status" value="1"/>
</dbReference>
<keyword evidence="1" id="KW-0547">Nucleotide-binding</keyword>
<dbReference type="GO" id="GO:0005524">
    <property type="term" value="F:ATP binding"/>
    <property type="evidence" value="ECO:0007669"/>
    <property type="project" value="UniProtKB-KW"/>
</dbReference>
<dbReference type="Proteomes" id="UP000366872">
    <property type="component" value="Unassembled WGS sequence"/>
</dbReference>
<evidence type="ECO:0000259" key="4">
    <source>
        <dbReference type="SMART" id="SM00797"/>
    </source>
</evidence>
<protein>
    <submittedName>
        <fullName evidence="5">KipI antagonist</fullName>
    </submittedName>
</protein>
<dbReference type="SUPFAM" id="SSF50891">
    <property type="entry name" value="Cyclophilin-like"/>
    <property type="match status" value="1"/>
</dbReference>
<feature type="domain" description="Carboxyltransferase" evidence="4">
    <location>
        <begin position="25"/>
        <end position="274"/>
    </location>
</feature>
<keyword evidence="6" id="KW-1185">Reference proteome</keyword>
<dbReference type="InterPro" id="IPR029000">
    <property type="entry name" value="Cyclophilin-like_dom_sf"/>
</dbReference>
<keyword evidence="2" id="KW-0378">Hydrolase</keyword>
<sequence>MRTVEIIEPGMYATVQDAGRPGWLRYGLPPSGAMDRHAFGAANALLGNDPDAAVLEATGTMPVLEFSQSTRLAVAYADHFQALDVKAGERIGFEPMQSGYRAYIAIEGGIDVPVVMGSRSTYVPGKLGEVLKTGDVLPLGIGAGEPPSIRKHVPQAARLPRRTVRVIPGPEADWFDCGGLNTFLTEAFTVSAKSDRTGIRLEGTPLSFRSDAQMVSAGIAFGTIQVPPSGQPIVMMADHPTTGGYPRIGNVVEEDLPILAQARPGDAIRFAEVR</sequence>
<dbReference type="InterPro" id="IPR052708">
    <property type="entry name" value="PxpC"/>
</dbReference>
<accession>A0A6C2U6Y6</accession>
<dbReference type="Gene3D" id="2.40.100.10">
    <property type="entry name" value="Cyclophilin-like"/>
    <property type="match status" value="1"/>
</dbReference>
<evidence type="ECO:0000256" key="3">
    <source>
        <dbReference type="ARBA" id="ARBA00022840"/>
    </source>
</evidence>
<dbReference type="AlphaFoldDB" id="A0A6C2U6Y6"/>
<dbReference type="RefSeq" id="WP_136080741.1">
    <property type="nucleotide sequence ID" value="NZ_CAAHFG010000002.1"/>
</dbReference>